<accession>A0A3A6U1G2</accession>
<feature type="signal peptide" evidence="1">
    <location>
        <begin position="1"/>
        <end position="22"/>
    </location>
</feature>
<dbReference type="RefSeq" id="WP_121853016.1">
    <property type="nucleotide sequence ID" value="NZ_CP037952.1"/>
</dbReference>
<dbReference type="InterPro" id="IPR013783">
    <property type="entry name" value="Ig-like_fold"/>
</dbReference>
<dbReference type="AlphaFoldDB" id="A0A3A6U1G2"/>
<keyword evidence="1" id="KW-0732">Signal</keyword>
<gene>
    <name evidence="2" type="ORF">D5R81_07415</name>
</gene>
<dbReference type="EMBL" id="QYYH01000035">
    <property type="protein sequence ID" value="RJY17858.1"/>
    <property type="molecule type" value="Genomic_DNA"/>
</dbReference>
<organism evidence="2 3">
    <name type="scientific">Parashewanella spongiae</name>
    <dbReference type="NCBI Taxonomy" id="342950"/>
    <lineage>
        <taxon>Bacteria</taxon>
        <taxon>Pseudomonadati</taxon>
        <taxon>Pseudomonadota</taxon>
        <taxon>Gammaproteobacteria</taxon>
        <taxon>Alteromonadales</taxon>
        <taxon>Shewanellaceae</taxon>
        <taxon>Parashewanella</taxon>
    </lineage>
</organism>
<evidence type="ECO:0000313" key="3">
    <source>
        <dbReference type="Proteomes" id="UP000273022"/>
    </source>
</evidence>
<dbReference type="Gene3D" id="2.60.40.10">
    <property type="entry name" value="Immunoglobulins"/>
    <property type="match status" value="1"/>
</dbReference>
<evidence type="ECO:0000256" key="1">
    <source>
        <dbReference type="SAM" id="SignalP"/>
    </source>
</evidence>
<dbReference type="Proteomes" id="UP000273022">
    <property type="component" value="Unassembled WGS sequence"/>
</dbReference>
<reference evidence="2 3" key="1">
    <citation type="submission" date="2018-09" db="EMBL/GenBank/DDBJ databases">
        <title>Phylogeny of the Shewanellaceae, and recommendation for two new genera, Pseudoshewanella and Parashewanella.</title>
        <authorList>
            <person name="Wang G."/>
        </authorList>
    </citation>
    <scope>NUCLEOTIDE SEQUENCE [LARGE SCALE GENOMIC DNA]</scope>
    <source>
        <strain evidence="2 3">KCTC 22492</strain>
    </source>
</reference>
<name>A0A3A6U1G2_9GAMM</name>
<feature type="chain" id="PRO_5017436495" evidence="1">
    <location>
        <begin position="23"/>
        <end position="1140"/>
    </location>
</feature>
<comment type="caution">
    <text evidence="2">The sequence shown here is derived from an EMBL/GenBank/DDBJ whole genome shotgun (WGS) entry which is preliminary data.</text>
</comment>
<proteinExistence type="predicted"/>
<keyword evidence="3" id="KW-1185">Reference proteome</keyword>
<protein>
    <submittedName>
        <fullName evidence="2">Uncharacterized protein</fullName>
    </submittedName>
</protein>
<sequence>MRRTIQTIYCLTLLLYSTISYATLTIDLPTDIAKGPHNIVYIANTDHNAILQCVITNNGLSACQNFQVPNLIEPYNIVAIAPSSSDVAHPDQRRLYILKRNSNQLYSLLTNNDGRITNQSRLADFATSREIMSISSLSGNILHMERSNFTNDGITHFSIADSTRYGALAHCTLSFTSASVTNCSAVMSVSENNMSYTANLPQFHFNNNGMEIYGLGLTASTLSSTAVRRLIRADVGMEGDLSGFVDRNSAPSSNTITINNNAFSLLKNSERYLVSYDTVQEFSKTEVSTLGNLFPTEGFSSNNFIAPEVSNAVLKQIAHPSSLTGNTLSATEFALFTDDNQINKCTYLPQRQASEGIDARDAQFQCQNAIQHISIEDETGRALSSGTTINLTPENSDSSTVKHGHFIFRNLNYSTLSASELTNTFDTIPSEMRNIFSGTCLGINNIGDSPNIKQDFTEKVDTSSSSVTRNDICTLNYDLDNASSAITRGDNEPLILGFTVSNNGQSTDYNIKFTFNIEADSSPKITFRTTRRSPVRTNSLDLRAGDRGSIFVVNHASRNINASNLIFSLGSNSQGSEDFNRVFDPNSPCLVSGLILQAEASCELRYQVAVDHGALSLPLNLSSTHNNDPSNNISPLMVNIATAAQIVARNANGMMEDLAQIRFDLSTPKTIRLVNIGSAAVNNFSIHFENTPQDVQDLFTSMGRHSTCLTTSNLAPSSSSGTEGGSCTLMFTPNDSLSSSTANNYSISANNPDNIQALTINNVRITAHLTTSRLAILNSQNGPLSRIYQYANDQMQTVTITNNTGVTINDLTISPSRENAPQGTIISNPPSATNSNCYQLIQSETHALENGQSCTISFRIPAHTDRDYHSDTSFRISYGNGLHSRAFQAHLRGQSQLFLSATEDFYREDRPISISVVDSSVRFDLSNHTLMLFITNNSHQNLTLRSNDFIPTELKPFISQNACSSGTVLALGRRCRVSLLFDESVPHLGDYPLTLDAEESGLYTIPLRILSPSMDKIQVDNRGGYIMSVLYTKYYDNSDGNDEHCSGSNACFSQESTGNFSNPSSRTFNNVRHRELTMKIMTGKTKKLLSCRGGKARCTRATVNPSCYYYNSDEATDEANAQNLCLHLNPTAVHSQKGLR</sequence>
<evidence type="ECO:0000313" key="2">
    <source>
        <dbReference type="EMBL" id="RJY17858.1"/>
    </source>
</evidence>